<keyword evidence="4 9" id="KW-0812">Transmembrane</keyword>
<dbReference type="GO" id="GO:0005254">
    <property type="term" value="F:chloride channel activity"/>
    <property type="evidence" value="ECO:0007669"/>
    <property type="project" value="InterPro"/>
</dbReference>
<reference evidence="10" key="2">
    <citation type="submission" date="2020-09" db="EMBL/GenBank/DDBJ databases">
        <authorList>
            <person name="Blom J."/>
        </authorList>
    </citation>
    <scope>NUCLEOTIDE SEQUENCE</scope>
    <source>
        <strain evidence="10">No.66</strain>
    </source>
</reference>
<evidence type="ECO:0000256" key="1">
    <source>
        <dbReference type="ARBA" id="ARBA00004651"/>
    </source>
</evidence>
<dbReference type="PANTHER" id="PTHR33281">
    <property type="entry name" value="UPF0187 PROTEIN YNEE"/>
    <property type="match status" value="1"/>
</dbReference>
<accession>A0A1J1JMX3</accession>
<comment type="subcellular location">
    <subcellularLocation>
        <location evidence="1">Cell membrane</location>
        <topology evidence="1">Multi-pass membrane protein</topology>
    </subcellularLocation>
</comment>
<keyword evidence="7 9" id="KW-0472">Membrane</keyword>
<gene>
    <name evidence="10" type="ORF">PANO66_02311</name>
    <name evidence="11" type="ORF">PLAM_3662</name>
</gene>
<keyword evidence="6" id="KW-0406">Ion transport</keyword>
<feature type="transmembrane region" description="Helical" evidence="9">
    <location>
        <begin position="51"/>
        <end position="68"/>
    </location>
</feature>
<protein>
    <submittedName>
        <fullName evidence="10">UPF0187 protein</fullName>
    </submittedName>
</protein>
<name>A0A1J1JMX3_PLAAG</name>
<keyword evidence="2" id="KW-0813">Transport</keyword>
<comment type="similarity">
    <text evidence="8">Belongs to the anion channel-forming bestrophin (TC 1.A.46) family.</text>
</comment>
<feature type="transmembrane region" description="Helical" evidence="9">
    <location>
        <begin position="20"/>
        <end position="39"/>
    </location>
</feature>
<dbReference type="Pfam" id="PF25539">
    <property type="entry name" value="Bestrophin_2"/>
    <property type="match status" value="1"/>
</dbReference>
<dbReference type="EMBL" id="LR882963">
    <property type="protein sequence ID" value="CAD5946282.1"/>
    <property type="molecule type" value="Genomic_DNA"/>
</dbReference>
<dbReference type="Proteomes" id="UP001153761">
    <property type="component" value="Chromosome"/>
</dbReference>
<evidence type="ECO:0000256" key="5">
    <source>
        <dbReference type="ARBA" id="ARBA00022989"/>
    </source>
</evidence>
<feature type="transmembrane region" description="Helical" evidence="9">
    <location>
        <begin position="236"/>
        <end position="254"/>
    </location>
</feature>
<dbReference type="PANTHER" id="PTHR33281:SF19">
    <property type="entry name" value="VOLTAGE-DEPENDENT ANION CHANNEL-FORMING PROTEIN YNEE"/>
    <property type="match status" value="1"/>
</dbReference>
<dbReference type="GO" id="GO:0005886">
    <property type="term" value="C:plasma membrane"/>
    <property type="evidence" value="ECO:0007669"/>
    <property type="project" value="UniProtKB-SubCell"/>
</dbReference>
<sequence length="323" mass="37053">MSNSEKNWFKLTVTIKNSVIPAIMPRVILCTTLGMAISLFDYHDWPIVSEVFNYFIFPDLVLGLLLVFRTNTAYDRFWEGRKLWGTLVNTVRNFSRQIWLIVPEKDINDTTNKIAILKLLVAFAVATKLHLRGEKINSEIEALISSEQYTKLQTMNHPPLEIAFWIGDYLQAQNKHHHLHIYQLTALYKLLDTMVDVLGGCERISKTPLPLAYQIHLQQILLIYCLILPLKIVNNLGLFTGLVVAIMTFTLLGIEEIARQIENPFGYDENDIQLDTICQAMLKNIQDLISLPPSVQTYEQEIKSKLNDIAIAQEFRTTTDSET</sequence>
<evidence type="ECO:0000256" key="3">
    <source>
        <dbReference type="ARBA" id="ARBA00022475"/>
    </source>
</evidence>
<organism evidence="11">
    <name type="scientific">Planktothrix agardhii</name>
    <name type="common">Oscillatoria agardhii</name>
    <dbReference type="NCBI Taxonomy" id="1160"/>
    <lineage>
        <taxon>Bacteria</taxon>
        <taxon>Bacillati</taxon>
        <taxon>Cyanobacteriota</taxon>
        <taxon>Cyanophyceae</taxon>
        <taxon>Oscillatoriophycideae</taxon>
        <taxon>Oscillatoriales</taxon>
        <taxon>Microcoleaceae</taxon>
        <taxon>Planktothrix</taxon>
    </lineage>
</organism>
<reference evidence="11" key="1">
    <citation type="submission" date="2015-09" db="EMBL/GenBank/DDBJ databases">
        <authorList>
            <person name="Jackson K.R."/>
            <person name="Lunt B.L."/>
            <person name="Fisher J.N.B."/>
            <person name="Gardner A.V."/>
            <person name="Bailey M.E."/>
            <person name="Deus L.M."/>
            <person name="Earl A.S."/>
            <person name="Gibby P.D."/>
            <person name="Hartmann K.A."/>
            <person name="Liu J.E."/>
            <person name="Manci A.M."/>
            <person name="Nielsen D.A."/>
            <person name="Solomon M.B."/>
            <person name="Breakwell D.P."/>
            <person name="Burnett S.H."/>
            <person name="Grose J.H."/>
        </authorList>
    </citation>
    <scope>NUCLEOTIDE SEQUENCE</scope>
    <source>
        <strain evidence="11">7805</strain>
    </source>
</reference>
<evidence type="ECO:0000256" key="8">
    <source>
        <dbReference type="ARBA" id="ARBA00034708"/>
    </source>
</evidence>
<keyword evidence="3" id="KW-1003">Cell membrane</keyword>
<evidence type="ECO:0000313" key="10">
    <source>
        <dbReference type="EMBL" id="CAD5946282.1"/>
    </source>
</evidence>
<dbReference type="InterPro" id="IPR044669">
    <property type="entry name" value="YneE/VCCN1/2-like"/>
</dbReference>
<dbReference type="EMBL" id="LO018304">
    <property type="protein sequence ID" value="CUM61628.1"/>
    <property type="molecule type" value="Genomic_DNA"/>
</dbReference>
<proteinExistence type="inferred from homology"/>
<evidence type="ECO:0000313" key="11">
    <source>
        <dbReference type="EMBL" id="CUM61628.1"/>
    </source>
</evidence>
<dbReference type="AlphaFoldDB" id="A0A1J1JMX3"/>
<keyword evidence="5 9" id="KW-1133">Transmembrane helix</keyword>
<evidence type="ECO:0000256" key="2">
    <source>
        <dbReference type="ARBA" id="ARBA00022448"/>
    </source>
</evidence>
<evidence type="ECO:0000256" key="6">
    <source>
        <dbReference type="ARBA" id="ARBA00023065"/>
    </source>
</evidence>
<evidence type="ECO:0000256" key="9">
    <source>
        <dbReference type="SAM" id="Phobius"/>
    </source>
</evidence>
<evidence type="ECO:0000256" key="4">
    <source>
        <dbReference type="ARBA" id="ARBA00022692"/>
    </source>
</evidence>
<evidence type="ECO:0000256" key="7">
    <source>
        <dbReference type="ARBA" id="ARBA00023136"/>
    </source>
</evidence>
<dbReference type="RefSeq" id="WP_227350382.1">
    <property type="nucleotide sequence ID" value="NZ_JBAVBW010000044.1"/>
</dbReference>